<sequence length="381" mass="43969">MTVHPDYNIILVNLDGLRQDKTELCPNLNSLKEKGIYFSNMISASPYTLTAHHSIITGLYPSQHGIDSYYHMFRFKKDVVTLPELLKNEGYFTRCDCHLESLMTKKGFDEHNNFDENTVDYNTRHKQIIKELSKHKKFFLFLQCSKLHTHLVSEVLSVKDKITDDEYHQNASINENKFESHLKEFDGIIGNLITTLDELQLSSKTIIIFTADHGTSFGEKLGERSYGTFVYDYTTRVFCLLYIPNNSPKIIHSQCNSIDIFPTIMEIAGISLDERCNNILGKSLFRLSDGTENNDRESFVETGGLDGPWPSPKKHNIFCVRNNGKKLIYNDTPGTWEFYDLIKDPKETQNIYDESLEEISSMKNRLLHYFDVLGIKTKLTK</sequence>
<dbReference type="AlphaFoldDB" id="A0A381SL63"/>
<protein>
    <recommendedName>
        <fullName evidence="2">Sulfatase N-terminal domain-containing protein</fullName>
    </recommendedName>
</protein>
<feature type="domain" description="Sulfatase N-terminal" evidence="2">
    <location>
        <begin position="17"/>
        <end position="270"/>
    </location>
</feature>
<evidence type="ECO:0000259" key="2">
    <source>
        <dbReference type="Pfam" id="PF00884"/>
    </source>
</evidence>
<organism evidence="3">
    <name type="scientific">marine metagenome</name>
    <dbReference type="NCBI Taxonomy" id="408172"/>
    <lineage>
        <taxon>unclassified sequences</taxon>
        <taxon>metagenomes</taxon>
        <taxon>ecological metagenomes</taxon>
    </lineage>
</organism>
<dbReference type="InterPro" id="IPR050738">
    <property type="entry name" value="Sulfatase"/>
</dbReference>
<dbReference type="InterPro" id="IPR000917">
    <property type="entry name" value="Sulfatase_N"/>
</dbReference>
<gene>
    <name evidence="3" type="ORF">METZ01_LOCUS57649</name>
</gene>
<accession>A0A381SL63</accession>
<dbReference type="Gene3D" id="3.30.1120.10">
    <property type="match status" value="1"/>
</dbReference>
<proteinExistence type="inferred from homology"/>
<evidence type="ECO:0000256" key="1">
    <source>
        <dbReference type="ARBA" id="ARBA00008779"/>
    </source>
</evidence>
<dbReference type="EMBL" id="UINC01003265">
    <property type="protein sequence ID" value="SVA04795.1"/>
    <property type="molecule type" value="Genomic_DNA"/>
</dbReference>
<name>A0A381SL63_9ZZZZ</name>
<dbReference type="InterPro" id="IPR017850">
    <property type="entry name" value="Alkaline_phosphatase_core_sf"/>
</dbReference>
<dbReference type="Gene3D" id="3.40.720.10">
    <property type="entry name" value="Alkaline Phosphatase, subunit A"/>
    <property type="match status" value="1"/>
</dbReference>
<dbReference type="PANTHER" id="PTHR42693">
    <property type="entry name" value="ARYLSULFATASE FAMILY MEMBER"/>
    <property type="match status" value="1"/>
</dbReference>
<comment type="similarity">
    <text evidence="1">Belongs to the sulfatase family.</text>
</comment>
<dbReference type="Pfam" id="PF00884">
    <property type="entry name" value="Sulfatase"/>
    <property type="match status" value="1"/>
</dbReference>
<dbReference type="SUPFAM" id="SSF53649">
    <property type="entry name" value="Alkaline phosphatase-like"/>
    <property type="match status" value="1"/>
</dbReference>
<dbReference type="GO" id="GO:0004065">
    <property type="term" value="F:arylsulfatase activity"/>
    <property type="evidence" value="ECO:0007669"/>
    <property type="project" value="TreeGrafter"/>
</dbReference>
<dbReference type="PANTHER" id="PTHR42693:SF33">
    <property type="entry name" value="ARYLSULFATASE"/>
    <property type="match status" value="1"/>
</dbReference>
<evidence type="ECO:0000313" key="3">
    <source>
        <dbReference type="EMBL" id="SVA04795.1"/>
    </source>
</evidence>
<reference evidence="3" key="1">
    <citation type="submission" date="2018-05" db="EMBL/GenBank/DDBJ databases">
        <authorList>
            <person name="Lanie J.A."/>
            <person name="Ng W.-L."/>
            <person name="Kazmierczak K.M."/>
            <person name="Andrzejewski T.M."/>
            <person name="Davidsen T.M."/>
            <person name="Wayne K.J."/>
            <person name="Tettelin H."/>
            <person name="Glass J.I."/>
            <person name="Rusch D."/>
            <person name="Podicherti R."/>
            <person name="Tsui H.-C.T."/>
            <person name="Winkler M.E."/>
        </authorList>
    </citation>
    <scope>NUCLEOTIDE SEQUENCE</scope>
</reference>